<reference evidence="1 2" key="1">
    <citation type="journal article" date="2014" name="Genome Announc.">
        <title>Draft Genome Sequence of the Haloacid-Degrading Burkholderia caribensis Strain MBA4.</title>
        <authorList>
            <person name="Pan Y."/>
            <person name="Kong K.F."/>
            <person name="Tsang J.S."/>
        </authorList>
    </citation>
    <scope>NUCLEOTIDE SEQUENCE [LARGE SCALE GENOMIC DNA]</scope>
    <source>
        <strain evidence="1 2">MBA4</strain>
    </source>
</reference>
<evidence type="ECO:0000313" key="2">
    <source>
        <dbReference type="Proteomes" id="UP000019146"/>
    </source>
</evidence>
<dbReference type="KEGG" id="bcai:K788_00012305"/>
<accession>A0A0P0R9S7</accession>
<gene>
    <name evidence="1" type="ORF">K788_00012305</name>
</gene>
<dbReference type="AlphaFoldDB" id="A0A0P0R9S7"/>
<sequence length="72" mass="8803">MQDVLVAYQPTRRRRMAQYAFSPIRKLLRIAYDIFNKDSDIIFFRKSCRHATQFTQTHASRQTQRIFEHRLQ</sequence>
<evidence type="ECO:0000313" key="1">
    <source>
        <dbReference type="EMBL" id="ALL64846.1"/>
    </source>
</evidence>
<name>A0A0P0R9S7_9BURK</name>
<protein>
    <submittedName>
        <fullName evidence="1">Uncharacterized protein</fullName>
    </submittedName>
</protein>
<proteinExistence type="predicted"/>
<dbReference type="EMBL" id="CP012746">
    <property type="protein sequence ID" value="ALL64846.1"/>
    <property type="molecule type" value="Genomic_DNA"/>
</dbReference>
<organism evidence="1 2">
    <name type="scientific">Paraburkholderia caribensis MBA4</name>
    <dbReference type="NCBI Taxonomy" id="1323664"/>
    <lineage>
        <taxon>Bacteria</taxon>
        <taxon>Pseudomonadati</taxon>
        <taxon>Pseudomonadota</taxon>
        <taxon>Betaproteobacteria</taxon>
        <taxon>Burkholderiales</taxon>
        <taxon>Burkholderiaceae</taxon>
        <taxon>Paraburkholderia</taxon>
    </lineage>
</organism>
<dbReference type="Proteomes" id="UP000019146">
    <property type="component" value="Chromosome 1"/>
</dbReference>